<evidence type="ECO:0000259" key="3">
    <source>
        <dbReference type="PROSITE" id="PS50076"/>
    </source>
</evidence>
<evidence type="ECO:0000256" key="2">
    <source>
        <dbReference type="SAM" id="SignalP"/>
    </source>
</evidence>
<comment type="caution">
    <text evidence="4">The sequence shown here is derived from an EMBL/GenBank/DDBJ whole genome shotgun (WGS) entry which is preliminary data.</text>
</comment>
<dbReference type="PROSITE" id="PS00636">
    <property type="entry name" value="DNAJ_1"/>
    <property type="match status" value="1"/>
</dbReference>
<dbReference type="InterPro" id="IPR018253">
    <property type="entry name" value="DnaJ_domain_CS"/>
</dbReference>
<organism evidence="4 5">
    <name type="scientific">Stephania cephalantha</name>
    <dbReference type="NCBI Taxonomy" id="152367"/>
    <lineage>
        <taxon>Eukaryota</taxon>
        <taxon>Viridiplantae</taxon>
        <taxon>Streptophyta</taxon>
        <taxon>Embryophyta</taxon>
        <taxon>Tracheophyta</taxon>
        <taxon>Spermatophyta</taxon>
        <taxon>Magnoliopsida</taxon>
        <taxon>Ranunculales</taxon>
        <taxon>Menispermaceae</taxon>
        <taxon>Menispermoideae</taxon>
        <taxon>Cissampelideae</taxon>
        <taxon>Stephania</taxon>
    </lineage>
</organism>
<keyword evidence="2" id="KW-0732">Signal</keyword>
<dbReference type="Gene3D" id="3.40.30.10">
    <property type="entry name" value="Glutaredoxin"/>
    <property type="match status" value="1"/>
</dbReference>
<dbReference type="CDD" id="cd06257">
    <property type="entry name" value="DnaJ"/>
    <property type="match status" value="1"/>
</dbReference>
<dbReference type="SUPFAM" id="SSF52833">
    <property type="entry name" value="Thioredoxin-like"/>
    <property type="match status" value="1"/>
</dbReference>
<protein>
    <recommendedName>
        <fullName evidence="3">J domain-containing protein</fullName>
    </recommendedName>
</protein>
<dbReference type="InterPro" id="IPR036249">
    <property type="entry name" value="Thioredoxin-like_sf"/>
</dbReference>
<feature type="chain" id="PRO_5042994127" description="J domain-containing protein" evidence="2">
    <location>
        <begin position="23"/>
        <end position="580"/>
    </location>
</feature>
<dbReference type="PRINTS" id="PR00625">
    <property type="entry name" value="JDOMAIN"/>
</dbReference>
<dbReference type="EMBL" id="JBBNAG010000002">
    <property type="protein sequence ID" value="KAK9159127.1"/>
    <property type="molecule type" value="Genomic_DNA"/>
</dbReference>
<evidence type="ECO:0000256" key="1">
    <source>
        <dbReference type="SAM" id="MobiDB-lite"/>
    </source>
</evidence>
<dbReference type="InterPro" id="IPR052842">
    <property type="entry name" value="ER_Co-chaperone"/>
</dbReference>
<gene>
    <name evidence="4" type="ORF">Scep_005701</name>
</gene>
<sequence>MILRGLFSILLFVSLIFIASEAKSVDPYKVIGVDRSANQREIQKAFHKLSLKYHPDKNKSKGAQEKFAEINNAYEILSNEEKRKNYDLYGDEKGAPRFENGGHGDDGGYTYFTSGGPGSSGFTFGGPGSGNFNFKSGAHGNSKSFSYSFGNPSSKSESESSFGHGMSDMFMNLIFGGGKKGGSQFESDGFGGASGRQFGSGRSTPSHIQAVNSQLYAKEIADQGFTWLLLSYTPAIKGYHVLESMVEEVATSLEGAMKTGSINCQKQSSFCKELGVNPSRSARIFVYSYRGSDKGSLVEYKGDRETKALKVFCQDHLPRFSRRIDVGNLDFSLSKEDLPRVLLFSTKKDTPVIWRALSGLYRKRILFYDAEVHSNSQYRLKLKLGLSAYLITLGKTPRGEYYVYYQELYRKNVKSNKLEFSRLFEGFIKLTKNGAYYNHEVEVEVEVELLTRLMWKTICGLVGFKAIIGVGTSSSVKRGIEYLVSSLSLKSLSKHSNLLSSPSLYAFHDFRSTSSFLSLFFCLGKWRASGSAVLMLAYQKRRGEFATYVGSLTYIEDEKISASFCSGREAFTKPYQAIRP</sequence>
<feature type="signal peptide" evidence="2">
    <location>
        <begin position="1"/>
        <end position="22"/>
    </location>
</feature>
<dbReference type="AlphaFoldDB" id="A0AAP0PWM4"/>
<dbReference type="PANTHER" id="PTHR45184:SF1">
    <property type="entry name" value="DNAJ PROTEIN ERDJ3A"/>
    <property type="match status" value="1"/>
</dbReference>
<dbReference type="Pfam" id="PF00226">
    <property type="entry name" value="DnaJ"/>
    <property type="match status" value="1"/>
</dbReference>
<dbReference type="Proteomes" id="UP001419268">
    <property type="component" value="Unassembled WGS sequence"/>
</dbReference>
<feature type="domain" description="J" evidence="3">
    <location>
        <begin position="26"/>
        <end position="90"/>
    </location>
</feature>
<dbReference type="Gene3D" id="1.10.287.110">
    <property type="entry name" value="DnaJ domain"/>
    <property type="match status" value="1"/>
</dbReference>
<dbReference type="InterPro" id="IPR036869">
    <property type="entry name" value="J_dom_sf"/>
</dbReference>
<evidence type="ECO:0000313" key="4">
    <source>
        <dbReference type="EMBL" id="KAK9159127.1"/>
    </source>
</evidence>
<evidence type="ECO:0000313" key="5">
    <source>
        <dbReference type="Proteomes" id="UP001419268"/>
    </source>
</evidence>
<reference evidence="4 5" key="1">
    <citation type="submission" date="2024-01" db="EMBL/GenBank/DDBJ databases">
        <title>Genome assemblies of Stephania.</title>
        <authorList>
            <person name="Yang L."/>
        </authorList>
    </citation>
    <scope>NUCLEOTIDE SEQUENCE [LARGE SCALE GENOMIC DNA]</scope>
    <source>
        <strain evidence="4">JXDWG</strain>
        <tissue evidence="4">Leaf</tissue>
    </source>
</reference>
<dbReference type="PROSITE" id="PS50076">
    <property type="entry name" value="DNAJ_2"/>
    <property type="match status" value="1"/>
</dbReference>
<keyword evidence="5" id="KW-1185">Reference proteome</keyword>
<name>A0AAP0PWM4_9MAGN</name>
<dbReference type="SMART" id="SM00271">
    <property type="entry name" value="DnaJ"/>
    <property type="match status" value="1"/>
</dbReference>
<accession>A0AAP0PWM4</accession>
<dbReference type="InterPro" id="IPR001623">
    <property type="entry name" value="DnaJ_domain"/>
</dbReference>
<dbReference type="SUPFAM" id="SSF46565">
    <property type="entry name" value="Chaperone J-domain"/>
    <property type="match status" value="1"/>
</dbReference>
<proteinExistence type="predicted"/>
<dbReference type="PANTHER" id="PTHR45184">
    <property type="entry name" value="DNAJ PROTEIN ERDJ3A"/>
    <property type="match status" value="1"/>
</dbReference>
<feature type="region of interest" description="Disordered" evidence="1">
    <location>
        <begin position="186"/>
        <end position="205"/>
    </location>
</feature>